<organism evidence="22 23">
    <name type="scientific">Stephania japonica</name>
    <dbReference type="NCBI Taxonomy" id="461633"/>
    <lineage>
        <taxon>Eukaryota</taxon>
        <taxon>Viridiplantae</taxon>
        <taxon>Streptophyta</taxon>
        <taxon>Embryophyta</taxon>
        <taxon>Tracheophyta</taxon>
        <taxon>Spermatophyta</taxon>
        <taxon>Magnoliopsida</taxon>
        <taxon>Ranunculales</taxon>
        <taxon>Menispermaceae</taxon>
        <taxon>Menispermoideae</taxon>
        <taxon>Cissampelideae</taxon>
        <taxon>Stephania</taxon>
    </lineage>
</organism>
<keyword evidence="23" id="KW-1185">Reference proteome</keyword>
<evidence type="ECO:0000256" key="14">
    <source>
        <dbReference type="ARBA" id="ARBA00023157"/>
    </source>
</evidence>
<dbReference type="GO" id="GO:0005886">
    <property type="term" value="C:plasma membrane"/>
    <property type="evidence" value="ECO:0007669"/>
    <property type="project" value="TreeGrafter"/>
</dbReference>
<dbReference type="InterPro" id="IPR000719">
    <property type="entry name" value="Prot_kinase_dom"/>
</dbReference>
<evidence type="ECO:0000313" key="22">
    <source>
        <dbReference type="EMBL" id="KAK9096505.1"/>
    </source>
</evidence>
<dbReference type="FunFam" id="3.30.200.20:FF:000043">
    <property type="entry name" value="Wall-associated receptor kinase 2"/>
    <property type="match status" value="1"/>
</dbReference>
<dbReference type="SUPFAM" id="SSF57196">
    <property type="entry name" value="EGF/Laminin"/>
    <property type="match status" value="1"/>
</dbReference>
<name>A0AAP0EN31_9MAGN</name>
<dbReference type="InterPro" id="IPR001128">
    <property type="entry name" value="Cyt_P450"/>
</dbReference>
<evidence type="ECO:0000259" key="20">
    <source>
        <dbReference type="PROSITE" id="PS50011"/>
    </source>
</evidence>
<dbReference type="InterPro" id="IPR018097">
    <property type="entry name" value="EGF_Ca-bd_CS"/>
</dbReference>
<dbReference type="InterPro" id="IPR000152">
    <property type="entry name" value="EGF-type_Asp/Asn_hydroxyl_site"/>
</dbReference>
<dbReference type="PANTHER" id="PTHR27005">
    <property type="entry name" value="WALL-ASSOCIATED RECEPTOR KINASE-LIKE 21"/>
    <property type="match status" value="1"/>
</dbReference>
<dbReference type="PROSITE" id="PS00107">
    <property type="entry name" value="PROTEIN_KINASE_ATP"/>
    <property type="match status" value="1"/>
</dbReference>
<comment type="caution">
    <text evidence="17">Lacks conserved residue(s) required for the propagation of feature annotation.</text>
</comment>
<keyword evidence="3 17" id="KW-0245">EGF-like domain</keyword>
<dbReference type="PRINTS" id="PR00463">
    <property type="entry name" value="EP450I"/>
</dbReference>
<keyword evidence="11 18" id="KW-0067">ATP-binding</keyword>
<evidence type="ECO:0000256" key="15">
    <source>
        <dbReference type="ARBA" id="ARBA00023180"/>
    </source>
</evidence>
<evidence type="ECO:0000256" key="12">
    <source>
        <dbReference type="ARBA" id="ARBA00022989"/>
    </source>
</evidence>
<dbReference type="InterPro" id="IPR011009">
    <property type="entry name" value="Kinase-like_dom_sf"/>
</dbReference>
<sequence length="910" mass="101470">MRFKNKNHQTWFLAAADATTLPLPITKKGCQDKCGNVSIPYPFGVGDDPICYEEAKFKLVCNTTFDPPLLFMEGDNSVPIIDISLSQGQLTLLLWISRQCHTINGTVTDDRFYLTLNLTDGYKVSNTRNKFIVIGCDTRAILRDTSGKSYQTGCISYCTDVNSIIDGSCTGIGCCETAIPKGVNAINILFGSYYNHSYSWNFSRCSYAFLADIQWFKFNVSDLLHFPQRVVYKHMGLPAPPVVVDWGIGNLNCTEARQYVCGKNTYCSDSENAPGYHCLCKQGFEGNPYLLDGCQDVDECADPEKHSCVEICSNTEGSYNCSCPSGYNGNGLNATKGGSGCTPFKKGFPLTQLILGTSFGVLLVLIGSSVLFWALQKRKLMKSREKFFQQNGGMFLRQQLSSHDHSVETVKIFTSEELKKTTDNYNEHRILGQGGYGTVYKGILSDNRVVAIKKSKVIDKAQIEQFINEVLILSQINHRNVVKLLGCCLETEVPLLVYEYITNGTLHHHIHDQKHKNSLSWSKRLRIASETAGALAYLHSAASQPIIHRDVKSTNILLDDNYIAKVSDFGASRLFAFDQTQLSTLVQGTVGYLDPEYLLTSLVTDKSDVFSFGVVLVELLTARKVLSFEEPEEPRNLALYFLSSMKENRLIELLDQRVVEEGDLGEIHEVANLARQCLRLHGEERPTMKEVAMELQGLLLVSQKHAWMEQDPEETIHLLGEVSLPTHETDPSYASVNQDMFLAGTDTTTTAIEWAMVELLKSPNTMKKAQEEVRLHPSGKKDELALEILRIAVPVALALTADPIASLIDTAFIGHLALFFGGVLGLLQAIFLITAAKPLLQFMGVKSDEDEVERRRQQEKGKDKVQWIDMYAKCGSLDDMSLFKMVVWNLYSLLGAFVRKHQLNGGLLVV</sequence>
<keyword evidence="14" id="KW-1015">Disulfide bond</keyword>
<evidence type="ECO:0000256" key="8">
    <source>
        <dbReference type="ARBA" id="ARBA00022737"/>
    </source>
</evidence>
<dbReference type="SUPFAM" id="SSF48264">
    <property type="entry name" value="Cytochrome P450"/>
    <property type="match status" value="1"/>
</dbReference>
<accession>A0AAP0EN31</accession>
<dbReference type="Gene3D" id="2.90.20.10">
    <property type="entry name" value="Plasmodium vivax P25 domain"/>
    <property type="match status" value="1"/>
</dbReference>
<evidence type="ECO:0000313" key="23">
    <source>
        <dbReference type="Proteomes" id="UP001417504"/>
    </source>
</evidence>
<dbReference type="InterPro" id="IPR036396">
    <property type="entry name" value="Cyt_P450_sf"/>
</dbReference>
<dbReference type="GO" id="GO:0004497">
    <property type="term" value="F:monooxygenase activity"/>
    <property type="evidence" value="ECO:0007669"/>
    <property type="project" value="InterPro"/>
</dbReference>
<feature type="binding site" evidence="18">
    <location>
        <position position="454"/>
    </location>
    <ligand>
        <name>ATP</name>
        <dbReference type="ChEBI" id="CHEBI:30616"/>
    </ligand>
</feature>
<dbReference type="PROSITE" id="PS50026">
    <property type="entry name" value="EGF_3"/>
    <property type="match status" value="1"/>
</dbReference>
<evidence type="ECO:0000256" key="1">
    <source>
        <dbReference type="ARBA" id="ARBA00004479"/>
    </source>
</evidence>
<dbReference type="Gene3D" id="3.30.200.20">
    <property type="entry name" value="Phosphorylase Kinase, domain 1"/>
    <property type="match status" value="1"/>
</dbReference>
<evidence type="ECO:0000256" key="2">
    <source>
        <dbReference type="ARBA" id="ARBA00022527"/>
    </source>
</evidence>
<keyword evidence="4" id="KW-0597">Phosphoprotein</keyword>
<evidence type="ECO:0000256" key="11">
    <source>
        <dbReference type="ARBA" id="ARBA00022840"/>
    </source>
</evidence>
<protein>
    <submittedName>
        <fullName evidence="22">Uncharacterized protein</fullName>
    </submittedName>
</protein>
<dbReference type="GO" id="GO:0005509">
    <property type="term" value="F:calcium ion binding"/>
    <property type="evidence" value="ECO:0007669"/>
    <property type="project" value="InterPro"/>
</dbReference>
<keyword evidence="7" id="KW-0732">Signal</keyword>
<gene>
    <name evidence="22" type="ORF">Sjap_022002</name>
</gene>
<evidence type="ECO:0000256" key="9">
    <source>
        <dbReference type="ARBA" id="ARBA00022741"/>
    </source>
</evidence>
<evidence type="ECO:0000256" key="18">
    <source>
        <dbReference type="PROSITE-ProRule" id="PRU10141"/>
    </source>
</evidence>
<keyword evidence="5" id="KW-0808">Transferase</keyword>
<dbReference type="PROSITE" id="PS00108">
    <property type="entry name" value="PROTEIN_KINASE_ST"/>
    <property type="match status" value="1"/>
</dbReference>
<dbReference type="InterPro" id="IPR049883">
    <property type="entry name" value="NOTCH1_EGF-like"/>
</dbReference>
<dbReference type="Gene3D" id="1.10.630.10">
    <property type="entry name" value="Cytochrome P450"/>
    <property type="match status" value="1"/>
</dbReference>
<dbReference type="Pfam" id="PF00067">
    <property type="entry name" value="p450"/>
    <property type="match status" value="1"/>
</dbReference>
<dbReference type="Pfam" id="PF07645">
    <property type="entry name" value="EGF_CA"/>
    <property type="match status" value="1"/>
</dbReference>
<keyword evidence="10" id="KW-0418">Kinase</keyword>
<proteinExistence type="predicted"/>
<evidence type="ECO:0000256" key="16">
    <source>
        <dbReference type="ARBA" id="ARBA00058961"/>
    </source>
</evidence>
<dbReference type="GO" id="GO:0030247">
    <property type="term" value="F:polysaccharide binding"/>
    <property type="evidence" value="ECO:0007669"/>
    <property type="project" value="InterPro"/>
</dbReference>
<comment type="caution">
    <text evidence="22">The sequence shown here is derived from an EMBL/GenBank/DDBJ whole genome shotgun (WGS) entry which is preliminary data.</text>
</comment>
<dbReference type="CDD" id="cd00054">
    <property type="entry name" value="EGF_CA"/>
    <property type="match status" value="1"/>
</dbReference>
<keyword evidence="2" id="KW-0723">Serine/threonine-protein kinase</keyword>
<dbReference type="InterPro" id="IPR001245">
    <property type="entry name" value="Ser-Thr/Tyr_kinase_cat_dom"/>
</dbReference>
<dbReference type="GO" id="GO:0016705">
    <property type="term" value="F:oxidoreductase activity, acting on paired donors, with incorporation or reduction of molecular oxygen"/>
    <property type="evidence" value="ECO:0007669"/>
    <property type="project" value="InterPro"/>
</dbReference>
<evidence type="ECO:0000256" key="6">
    <source>
        <dbReference type="ARBA" id="ARBA00022692"/>
    </source>
</evidence>
<dbReference type="EMBL" id="JBBNAE010000009">
    <property type="protein sequence ID" value="KAK9096505.1"/>
    <property type="molecule type" value="Genomic_DNA"/>
</dbReference>
<feature type="transmembrane region" description="Helical" evidence="19">
    <location>
        <begin position="353"/>
        <end position="375"/>
    </location>
</feature>
<dbReference type="Proteomes" id="UP001417504">
    <property type="component" value="Unassembled WGS sequence"/>
</dbReference>
<feature type="domain" description="Protein kinase" evidence="20">
    <location>
        <begin position="425"/>
        <end position="708"/>
    </location>
</feature>
<dbReference type="Pfam" id="PF13947">
    <property type="entry name" value="GUB_WAK_bind"/>
    <property type="match status" value="1"/>
</dbReference>
<evidence type="ECO:0000256" key="7">
    <source>
        <dbReference type="ARBA" id="ARBA00022729"/>
    </source>
</evidence>
<dbReference type="SMART" id="SM00179">
    <property type="entry name" value="EGF_CA"/>
    <property type="match status" value="2"/>
</dbReference>
<dbReference type="InterPro" id="IPR001881">
    <property type="entry name" value="EGF-like_Ca-bd_dom"/>
</dbReference>
<dbReference type="GO" id="GO:0005506">
    <property type="term" value="F:iron ion binding"/>
    <property type="evidence" value="ECO:0007669"/>
    <property type="project" value="InterPro"/>
</dbReference>
<evidence type="ECO:0000256" key="17">
    <source>
        <dbReference type="PROSITE-ProRule" id="PRU00076"/>
    </source>
</evidence>
<comment type="subcellular location">
    <subcellularLocation>
        <location evidence="1">Membrane</location>
        <topology evidence="1">Single-pass type I membrane protein</topology>
    </subcellularLocation>
</comment>
<dbReference type="GO" id="GO:0044550">
    <property type="term" value="P:secondary metabolite biosynthetic process"/>
    <property type="evidence" value="ECO:0007669"/>
    <property type="project" value="UniProtKB-ARBA"/>
</dbReference>
<keyword evidence="8" id="KW-0677">Repeat</keyword>
<dbReference type="SMART" id="SM00181">
    <property type="entry name" value="EGF"/>
    <property type="match status" value="2"/>
</dbReference>
<dbReference type="InterPro" id="IPR045274">
    <property type="entry name" value="WAK-like"/>
</dbReference>
<evidence type="ECO:0000256" key="10">
    <source>
        <dbReference type="ARBA" id="ARBA00022777"/>
    </source>
</evidence>
<comment type="function">
    <text evidence="16">Serine/threonine-protein kinase that may function as a signaling receptor of extracellular matrix component. Binding to pectin may have significance in the control of cell expansion, morphogenesis and development.</text>
</comment>
<dbReference type="FunFam" id="2.10.25.10:FF:000038">
    <property type="entry name" value="Fibrillin 2"/>
    <property type="match status" value="1"/>
</dbReference>
<dbReference type="PROSITE" id="PS00010">
    <property type="entry name" value="ASX_HYDROXYL"/>
    <property type="match status" value="1"/>
</dbReference>
<dbReference type="GO" id="GO:0020037">
    <property type="term" value="F:heme binding"/>
    <property type="evidence" value="ECO:0007669"/>
    <property type="project" value="InterPro"/>
</dbReference>
<keyword evidence="13 19" id="KW-0472">Membrane</keyword>
<reference evidence="22 23" key="1">
    <citation type="submission" date="2024-01" db="EMBL/GenBank/DDBJ databases">
        <title>Genome assemblies of Stephania.</title>
        <authorList>
            <person name="Yang L."/>
        </authorList>
    </citation>
    <scope>NUCLEOTIDE SEQUENCE [LARGE SCALE GENOMIC DNA]</scope>
    <source>
        <strain evidence="22">QJT</strain>
        <tissue evidence="22">Leaf</tissue>
    </source>
</reference>
<dbReference type="Pfam" id="PF07714">
    <property type="entry name" value="PK_Tyr_Ser-Thr"/>
    <property type="match status" value="1"/>
</dbReference>
<evidence type="ECO:0000256" key="4">
    <source>
        <dbReference type="ARBA" id="ARBA00022553"/>
    </source>
</evidence>
<evidence type="ECO:0000256" key="5">
    <source>
        <dbReference type="ARBA" id="ARBA00022679"/>
    </source>
</evidence>
<dbReference type="SUPFAM" id="SSF56112">
    <property type="entry name" value="Protein kinase-like (PK-like)"/>
    <property type="match status" value="1"/>
</dbReference>
<dbReference type="GO" id="GO:0005524">
    <property type="term" value="F:ATP binding"/>
    <property type="evidence" value="ECO:0007669"/>
    <property type="project" value="UniProtKB-UniRule"/>
</dbReference>
<dbReference type="CDD" id="cd14066">
    <property type="entry name" value="STKc_IRAK"/>
    <property type="match status" value="1"/>
</dbReference>
<dbReference type="Gene3D" id="1.10.510.10">
    <property type="entry name" value="Transferase(Phosphotransferase) domain 1"/>
    <property type="match status" value="1"/>
</dbReference>
<dbReference type="PROSITE" id="PS50011">
    <property type="entry name" value="PROTEIN_KINASE_DOM"/>
    <property type="match status" value="1"/>
</dbReference>
<dbReference type="PROSITE" id="PS01187">
    <property type="entry name" value="EGF_CA"/>
    <property type="match status" value="1"/>
</dbReference>
<dbReference type="InterPro" id="IPR008271">
    <property type="entry name" value="Ser/Thr_kinase_AS"/>
</dbReference>
<dbReference type="InterPro" id="IPR002401">
    <property type="entry name" value="Cyt_P450_E_grp-I"/>
</dbReference>
<keyword evidence="9 18" id="KW-0547">Nucleotide-binding</keyword>
<dbReference type="SMART" id="SM00220">
    <property type="entry name" value="S_TKc"/>
    <property type="match status" value="1"/>
</dbReference>
<dbReference type="InterPro" id="IPR000742">
    <property type="entry name" value="EGF"/>
</dbReference>
<keyword evidence="12 19" id="KW-1133">Transmembrane helix</keyword>
<keyword evidence="15" id="KW-0325">Glycoprotein</keyword>
<dbReference type="FunFam" id="1.10.510.10:FF:000084">
    <property type="entry name" value="Wall-associated receptor kinase 2"/>
    <property type="match status" value="1"/>
</dbReference>
<keyword evidence="6 19" id="KW-0812">Transmembrane</keyword>
<evidence type="ECO:0000256" key="13">
    <source>
        <dbReference type="ARBA" id="ARBA00023136"/>
    </source>
</evidence>
<feature type="transmembrane region" description="Helical" evidence="19">
    <location>
        <begin position="813"/>
        <end position="836"/>
    </location>
</feature>
<dbReference type="InterPro" id="IPR017441">
    <property type="entry name" value="Protein_kinase_ATP_BS"/>
</dbReference>
<evidence type="ECO:0000259" key="21">
    <source>
        <dbReference type="PROSITE" id="PS50026"/>
    </source>
</evidence>
<dbReference type="InterPro" id="IPR025287">
    <property type="entry name" value="WAK_GUB"/>
</dbReference>
<evidence type="ECO:0000256" key="19">
    <source>
        <dbReference type="SAM" id="Phobius"/>
    </source>
</evidence>
<feature type="domain" description="EGF-like" evidence="21">
    <location>
        <begin position="296"/>
        <end position="330"/>
    </location>
</feature>
<dbReference type="AlphaFoldDB" id="A0AAP0EN31"/>
<dbReference type="GO" id="GO:0007166">
    <property type="term" value="P:cell surface receptor signaling pathway"/>
    <property type="evidence" value="ECO:0007669"/>
    <property type="project" value="InterPro"/>
</dbReference>
<evidence type="ECO:0000256" key="3">
    <source>
        <dbReference type="ARBA" id="ARBA00022536"/>
    </source>
</evidence>
<dbReference type="GO" id="GO:0004674">
    <property type="term" value="F:protein serine/threonine kinase activity"/>
    <property type="evidence" value="ECO:0007669"/>
    <property type="project" value="UniProtKB-KW"/>
</dbReference>
<dbReference type="PANTHER" id="PTHR27005:SF283">
    <property type="entry name" value="OS02G0633066 PROTEIN"/>
    <property type="match status" value="1"/>
</dbReference>